<evidence type="ECO:0000256" key="1">
    <source>
        <dbReference type="ARBA" id="ARBA00004141"/>
    </source>
</evidence>
<dbReference type="Pfam" id="PF04117">
    <property type="entry name" value="Mpv17_PMP22"/>
    <property type="match status" value="1"/>
</dbReference>
<evidence type="ECO:0000313" key="8">
    <source>
        <dbReference type="Proteomes" id="UP000053259"/>
    </source>
</evidence>
<evidence type="ECO:0000256" key="6">
    <source>
        <dbReference type="RuleBase" id="RU363053"/>
    </source>
</evidence>
<dbReference type="GO" id="GO:0005739">
    <property type="term" value="C:mitochondrion"/>
    <property type="evidence" value="ECO:0007669"/>
    <property type="project" value="TreeGrafter"/>
</dbReference>
<organism evidence="7 8">
    <name type="scientific">Verruconis gallopava</name>
    <dbReference type="NCBI Taxonomy" id="253628"/>
    <lineage>
        <taxon>Eukaryota</taxon>
        <taxon>Fungi</taxon>
        <taxon>Dikarya</taxon>
        <taxon>Ascomycota</taxon>
        <taxon>Pezizomycotina</taxon>
        <taxon>Dothideomycetes</taxon>
        <taxon>Pleosporomycetidae</taxon>
        <taxon>Venturiales</taxon>
        <taxon>Sympoventuriaceae</taxon>
        <taxon>Verruconis</taxon>
    </lineage>
</organism>
<accession>A0A0D1Z6K7</accession>
<dbReference type="InParanoid" id="A0A0D1Z6K7"/>
<dbReference type="HOGENOM" id="CLU_049109_8_1_1"/>
<evidence type="ECO:0000313" key="7">
    <source>
        <dbReference type="EMBL" id="KIW08577.1"/>
    </source>
</evidence>
<comment type="similarity">
    <text evidence="2 6">Belongs to the peroxisomal membrane protein PXMP2/4 family.</text>
</comment>
<name>A0A0D1Z6K7_9PEZI</name>
<keyword evidence="4 6" id="KW-1133">Transmembrane helix</keyword>
<evidence type="ECO:0000256" key="5">
    <source>
        <dbReference type="ARBA" id="ARBA00023136"/>
    </source>
</evidence>
<keyword evidence="5 6" id="KW-0472">Membrane</keyword>
<evidence type="ECO:0000256" key="2">
    <source>
        <dbReference type="ARBA" id="ARBA00006824"/>
    </source>
</evidence>
<dbReference type="OrthoDB" id="430207at2759"/>
<dbReference type="PANTHER" id="PTHR11266">
    <property type="entry name" value="PEROXISOMAL MEMBRANE PROTEIN 2, PXMP2 MPV17"/>
    <property type="match status" value="1"/>
</dbReference>
<evidence type="ECO:0000256" key="3">
    <source>
        <dbReference type="ARBA" id="ARBA00022692"/>
    </source>
</evidence>
<dbReference type="PANTHER" id="PTHR11266:SF17">
    <property type="entry name" value="PROTEIN MPV17"/>
    <property type="match status" value="1"/>
</dbReference>
<dbReference type="InterPro" id="IPR007248">
    <property type="entry name" value="Mpv17_PMP22"/>
</dbReference>
<feature type="transmembrane region" description="Helical" evidence="6">
    <location>
        <begin position="52"/>
        <end position="71"/>
    </location>
</feature>
<protein>
    <recommendedName>
        <fullName evidence="9">Protein sym1</fullName>
    </recommendedName>
</protein>
<reference evidence="7 8" key="1">
    <citation type="submission" date="2015-01" db="EMBL/GenBank/DDBJ databases">
        <title>The Genome Sequence of Ochroconis gallopava CBS43764.</title>
        <authorList>
            <consortium name="The Broad Institute Genomics Platform"/>
            <person name="Cuomo C."/>
            <person name="de Hoog S."/>
            <person name="Gorbushina A."/>
            <person name="Stielow B."/>
            <person name="Teixiera M."/>
            <person name="Abouelleil A."/>
            <person name="Chapman S.B."/>
            <person name="Priest M."/>
            <person name="Young S.K."/>
            <person name="Wortman J."/>
            <person name="Nusbaum C."/>
            <person name="Birren B."/>
        </authorList>
    </citation>
    <scope>NUCLEOTIDE SEQUENCE [LARGE SCALE GENOMIC DNA]</scope>
    <source>
        <strain evidence="7 8">CBS 43764</strain>
    </source>
</reference>
<comment type="caution">
    <text evidence="6">Lacks conserved residue(s) required for the propagation of feature annotation.</text>
</comment>
<dbReference type="Proteomes" id="UP000053259">
    <property type="component" value="Unassembled WGS sequence"/>
</dbReference>
<dbReference type="EMBL" id="KN847530">
    <property type="protein sequence ID" value="KIW08577.1"/>
    <property type="molecule type" value="Genomic_DNA"/>
</dbReference>
<dbReference type="STRING" id="253628.A0A0D1Z6K7"/>
<comment type="subcellular location">
    <subcellularLocation>
        <location evidence="1">Membrane</location>
        <topology evidence="1">Multi-pass membrane protein</topology>
    </subcellularLocation>
</comment>
<evidence type="ECO:0000256" key="4">
    <source>
        <dbReference type="ARBA" id="ARBA00022989"/>
    </source>
</evidence>
<sequence length="192" mass="21244">MLRWYQAKLRSRPLLTQSATTLVLFATGDAMAQQLVEKRGLKNHDVARTGRMALYGGAVFGPVATTWFAFLQRRVSLGGRYATIGARAALDQLVFAPAHMCVFLSSMAVLEGSSPADKLRSTYSTALRKNWQVWPAVQFVNFAFVPLELRVLVVNVVSLGWNCYLSYLNSQASNSVREKAKDRFEDTGFAGA</sequence>
<gene>
    <name evidence="7" type="ORF">PV09_00541</name>
</gene>
<dbReference type="FunCoup" id="A0A0D1Z6K7">
    <property type="interactions" value="569"/>
</dbReference>
<keyword evidence="3 6" id="KW-0812">Transmembrane</keyword>
<dbReference type="AlphaFoldDB" id="A0A0D1Z6K7"/>
<dbReference type="RefSeq" id="XP_016218446.1">
    <property type="nucleotide sequence ID" value="XM_016353293.1"/>
</dbReference>
<evidence type="ECO:0008006" key="9">
    <source>
        <dbReference type="Google" id="ProtNLM"/>
    </source>
</evidence>
<keyword evidence="8" id="KW-1185">Reference proteome</keyword>
<dbReference type="GeneID" id="27308514"/>
<dbReference type="VEuPathDB" id="FungiDB:PV09_00541"/>
<proteinExistence type="inferred from homology"/>
<dbReference type="GO" id="GO:0016020">
    <property type="term" value="C:membrane"/>
    <property type="evidence" value="ECO:0007669"/>
    <property type="project" value="UniProtKB-SubCell"/>
</dbReference>